<feature type="transmembrane region" description="Helical" evidence="1">
    <location>
        <begin position="12"/>
        <end position="30"/>
    </location>
</feature>
<reference evidence="3" key="2">
    <citation type="submission" date="2020-09" db="EMBL/GenBank/DDBJ databases">
        <authorList>
            <person name="Sun Q."/>
            <person name="Kim S."/>
        </authorList>
    </citation>
    <scope>NUCLEOTIDE SEQUENCE</scope>
    <source>
        <strain evidence="3">KCTC 42731</strain>
    </source>
</reference>
<dbReference type="AlphaFoldDB" id="A0A919BDE3"/>
<dbReference type="SUPFAM" id="SSF56601">
    <property type="entry name" value="beta-lactamase/transpeptidase-like"/>
    <property type="match status" value="1"/>
</dbReference>
<accession>A0A919BDE3</accession>
<sequence>MKNTVKKITSPLFFYSLVVFFSTFNQHLFANNLDFSSLDQLIKNEIADKHFKGIVLVKQNDKILYSKVTQGPSLVRAENKDEHTPYPIASLTKQMTAVATLRLIERGKLAFTQKLCLFLKECPSSWQDITIKQLLTHSSGIADYTQHKSFNNIKNQDLSQDSMLNIMQSTPLVFVSGKKASYSNSNYYLLGLIIEKAASTSLKKIFTSLFAHAQMSNASLTCSHIPRGHKANNTPLTQSDYVSASVSWAAGGVCASARDLLSWNSSLYNHKLLTKKSMAILTNTEMGFAMGLFIDDINNKTKLIHHSGRIDGFSSELGFIPQQQLSYVVLANVESTSAALIKQHIVGLFETKTTNHHVLTKLTGLFQMERKGINTKITLLNNTLYGQFPGMPPTPLIKDENGFQAKNLPIKIKFENDEYGEVKTIRVNFNGRIIRGKKIAEIPVKIPASVSIEDLNKLIGRYKVNDSFIVEISIKNNALYAQVQGQEGLALEAESRQTFFNAAIDLVVKFESNQKSIIDRLIILQGPIKKVAKKMKVSE</sequence>
<dbReference type="Pfam" id="PF00144">
    <property type="entry name" value="Beta-lactamase"/>
    <property type="match status" value="1"/>
</dbReference>
<keyword evidence="1" id="KW-0812">Transmembrane</keyword>
<proteinExistence type="predicted"/>
<dbReference type="EMBL" id="BNCK01000002">
    <property type="protein sequence ID" value="GHF83149.1"/>
    <property type="molecule type" value="Genomic_DNA"/>
</dbReference>
<dbReference type="InterPro" id="IPR050491">
    <property type="entry name" value="AmpC-like"/>
</dbReference>
<name>A0A919BDE3_9GAMM</name>
<organism evidence="3 4">
    <name type="scientific">Thalassotalea marina</name>
    <dbReference type="NCBI Taxonomy" id="1673741"/>
    <lineage>
        <taxon>Bacteria</taxon>
        <taxon>Pseudomonadati</taxon>
        <taxon>Pseudomonadota</taxon>
        <taxon>Gammaproteobacteria</taxon>
        <taxon>Alteromonadales</taxon>
        <taxon>Colwelliaceae</taxon>
        <taxon>Thalassotalea</taxon>
    </lineage>
</organism>
<keyword evidence="1" id="KW-0472">Membrane</keyword>
<dbReference type="InterPro" id="IPR001466">
    <property type="entry name" value="Beta-lactam-related"/>
</dbReference>
<comment type="caution">
    <text evidence="3">The sequence shown here is derived from an EMBL/GenBank/DDBJ whole genome shotgun (WGS) entry which is preliminary data.</text>
</comment>
<protein>
    <recommendedName>
        <fullName evidence="2">Beta-lactamase-related domain-containing protein</fullName>
    </recommendedName>
</protein>
<dbReference type="PANTHER" id="PTHR46825">
    <property type="entry name" value="D-ALANYL-D-ALANINE-CARBOXYPEPTIDASE/ENDOPEPTIDASE AMPH"/>
    <property type="match status" value="1"/>
</dbReference>
<dbReference type="Gene3D" id="3.40.710.10">
    <property type="entry name" value="DD-peptidase/beta-lactamase superfamily"/>
    <property type="match status" value="1"/>
</dbReference>
<evidence type="ECO:0000259" key="2">
    <source>
        <dbReference type="Pfam" id="PF00144"/>
    </source>
</evidence>
<keyword evidence="4" id="KW-1185">Reference proteome</keyword>
<evidence type="ECO:0000313" key="3">
    <source>
        <dbReference type="EMBL" id="GHF83149.1"/>
    </source>
</evidence>
<gene>
    <name evidence="3" type="ORF">GCM10017161_08010</name>
</gene>
<dbReference type="InterPro" id="IPR012338">
    <property type="entry name" value="Beta-lactam/transpept-like"/>
</dbReference>
<evidence type="ECO:0000256" key="1">
    <source>
        <dbReference type="SAM" id="Phobius"/>
    </source>
</evidence>
<evidence type="ECO:0000313" key="4">
    <source>
        <dbReference type="Proteomes" id="UP000623842"/>
    </source>
</evidence>
<dbReference type="PANTHER" id="PTHR46825:SF9">
    <property type="entry name" value="BETA-LACTAMASE-RELATED DOMAIN-CONTAINING PROTEIN"/>
    <property type="match status" value="1"/>
</dbReference>
<reference evidence="3" key="1">
    <citation type="journal article" date="2014" name="Int. J. Syst. Evol. Microbiol.">
        <title>Complete genome sequence of Corynebacterium casei LMG S-19264T (=DSM 44701T), isolated from a smear-ripened cheese.</title>
        <authorList>
            <consortium name="US DOE Joint Genome Institute (JGI-PGF)"/>
            <person name="Walter F."/>
            <person name="Albersmeier A."/>
            <person name="Kalinowski J."/>
            <person name="Ruckert C."/>
        </authorList>
    </citation>
    <scope>NUCLEOTIDE SEQUENCE</scope>
    <source>
        <strain evidence="3">KCTC 42731</strain>
    </source>
</reference>
<dbReference type="Proteomes" id="UP000623842">
    <property type="component" value="Unassembled WGS sequence"/>
</dbReference>
<dbReference type="RefSeq" id="WP_189767519.1">
    <property type="nucleotide sequence ID" value="NZ_BNCK01000002.1"/>
</dbReference>
<feature type="domain" description="Beta-lactamase-related" evidence="2">
    <location>
        <begin position="38"/>
        <end position="336"/>
    </location>
</feature>
<keyword evidence="1" id="KW-1133">Transmembrane helix</keyword>